<sequence length="434" mass="47432">MPRVSDVLVVLTYAMIAVVASLAFERFGLLSSGLAWIMGAVVFLIAGQVHAAAARAEERRTLARDLHELRAANMSLLEELEEVQTRLETVETGTGPQRKGAAASRHEDGDHAEEAYELSDAVEGVEGYSIPASAARAQNPQDERLIADLMSRLERAGQSTAANLTDAADPDIVRAALDANRIDLYLQPVVSLPQRRTYFYEGFSRLRDEKGEVLAPAAFLQAAEDANLITDLDNLMLFRCVQIIRRLTKSDRRIGIFCNVSLRSIADEEFFPAFLDFLRRNSDLAGSLIFEMTQAAFEGRSATAARNMARLADYGFRFSIDQVSNLSMDLAELQRAGVRFAKVEGRRLVDAAHGAEPIAGREPGAIASEDIAGLFARYGVDLVAEKIETESTVVEVLDLDVGYAQGHLFGAPRPVREDVIAETDYASAGHRRAG</sequence>
<dbReference type="RefSeq" id="WP_135945789.1">
    <property type="nucleotide sequence ID" value="NZ_BMEI01000004.1"/>
</dbReference>
<evidence type="ECO:0000313" key="6">
    <source>
        <dbReference type="Proteomes" id="UP000305451"/>
    </source>
</evidence>
<dbReference type="CDD" id="cd01948">
    <property type="entry name" value="EAL"/>
    <property type="match status" value="1"/>
</dbReference>
<dbReference type="InterPro" id="IPR001633">
    <property type="entry name" value="EAL_dom"/>
</dbReference>
<reference evidence="5 6" key="1">
    <citation type="journal article" date="2013" name="Int. J. Syst. Evol. Microbiol.">
        <title>Marinicauda pacifica gen. nov., sp. nov., a prosthecate alphaproteobacterium of the family Hyphomonadaceae isolated from deep seawater.</title>
        <authorList>
            <person name="Zhang X.Y."/>
            <person name="Li G.W."/>
            <person name="Wang C.S."/>
            <person name="Zhang Y.J."/>
            <person name="Xu X.W."/>
            <person name="Li H."/>
            <person name="Liu A."/>
            <person name="Liu C."/>
            <person name="Xie B.B."/>
            <person name="Qin Q.L."/>
            <person name="Xu Z."/>
            <person name="Chen X.L."/>
            <person name="Zhou B.C."/>
            <person name="Zhang Y.Z."/>
        </authorList>
    </citation>
    <scope>NUCLEOTIDE SEQUENCE [LARGE SCALE GENOMIC DNA]</scope>
    <source>
        <strain evidence="5 6">P-1 km-3</strain>
    </source>
</reference>
<dbReference type="EMBL" id="SRXV01000004">
    <property type="protein sequence ID" value="TGY91867.1"/>
    <property type="molecule type" value="Genomic_DNA"/>
</dbReference>
<keyword evidence="3" id="KW-0472">Membrane</keyword>
<dbReference type="SMART" id="SM00052">
    <property type="entry name" value="EAL"/>
    <property type="match status" value="1"/>
</dbReference>
<comment type="caution">
    <text evidence="5">The sequence shown here is derived from an EMBL/GenBank/DDBJ whole genome shotgun (WGS) entry which is preliminary data.</text>
</comment>
<dbReference type="GO" id="GO:0071111">
    <property type="term" value="F:cyclic-guanylate-specific phosphodiesterase activity"/>
    <property type="evidence" value="ECO:0007669"/>
    <property type="project" value="InterPro"/>
</dbReference>
<dbReference type="InterPro" id="IPR050706">
    <property type="entry name" value="Cyclic-di-GMP_PDE-like"/>
</dbReference>
<organism evidence="5 6">
    <name type="scientific">Marinicauda pacifica</name>
    <dbReference type="NCBI Taxonomy" id="1133559"/>
    <lineage>
        <taxon>Bacteria</taxon>
        <taxon>Pseudomonadati</taxon>
        <taxon>Pseudomonadota</taxon>
        <taxon>Alphaproteobacteria</taxon>
        <taxon>Maricaulales</taxon>
        <taxon>Maricaulaceae</taxon>
        <taxon>Marinicauda</taxon>
    </lineage>
</organism>
<keyword evidence="3" id="KW-0812">Transmembrane</keyword>
<keyword evidence="1" id="KW-0175">Coiled coil</keyword>
<keyword evidence="6" id="KW-1185">Reference proteome</keyword>
<dbReference type="PANTHER" id="PTHR33121:SF79">
    <property type="entry name" value="CYCLIC DI-GMP PHOSPHODIESTERASE PDED-RELATED"/>
    <property type="match status" value="1"/>
</dbReference>
<dbReference type="OrthoDB" id="7178689at2"/>
<protein>
    <submittedName>
        <fullName evidence="5">EAL domain-containing protein</fullName>
    </submittedName>
</protein>
<dbReference type="SUPFAM" id="SSF141868">
    <property type="entry name" value="EAL domain-like"/>
    <property type="match status" value="1"/>
</dbReference>
<evidence type="ECO:0000259" key="4">
    <source>
        <dbReference type="PROSITE" id="PS50883"/>
    </source>
</evidence>
<dbReference type="AlphaFoldDB" id="A0A4S2H7S7"/>
<accession>A0A4S2H7S7</accession>
<feature type="region of interest" description="Disordered" evidence="2">
    <location>
        <begin position="88"/>
        <end position="113"/>
    </location>
</feature>
<dbReference type="Gene3D" id="3.20.20.450">
    <property type="entry name" value="EAL domain"/>
    <property type="match status" value="1"/>
</dbReference>
<proteinExistence type="predicted"/>
<keyword evidence="3" id="KW-1133">Transmembrane helix</keyword>
<dbReference type="Proteomes" id="UP000305451">
    <property type="component" value="Unassembled WGS sequence"/>
</dbReference>
<feature type="coiled-coil region" evidence="1">
    <location>
        <begin position="59"/>
        <end position="86"/>
    </location>
</feature>
<dbReference type="PROSITE" id="PS50883">
    <property type="entry name" value="EAL"/>
    <property type="match status" value="1"/>
</dbReference>
<dbReference type="InterPro" id="IPR035919">
    <property type="entry name" value="EAL_sf"/>
</dbReference>
<feature type="domain" description="EAL" evidence="4">
    <location>
        <begin position="166"/>
        <end position="426"/>
    </location>
</feature>
<dbReference type="PANTHER" id="PTHR33121">
    <property type="entry name" value="CYCLIC DI-GMP PHOSPHODIESTERASE PDEF"/>
    <property type="match status" value="1"/>
</dbReference>
<feature type="transmembrane region" description="Helical" evidence="3">
    <location>
        <begin position="33"/>
        <end position="54"/>
    </location>
</feature>
<feature type="compositionally biased region" description="Basic and acidic residues" evidence="2">
    <location>
        <begin position="104"/>
        <end position="113"/>
    </location>
</feature>
<evidence type="ECO:0000313" key="5">
    <source>
        <dbReference type="EMBL" id="TGY91867.1"/>
    </source>
</evidence>
<gene>
    <name evidence="5" type="ORF">E5162_13415</name>
</gene>
<dbReference type="Pfam" id="PF00563">
    <property type="entry name" value="EAL"/>
    <property type="match status" value="1"/>
</dbReference>
<evidence type="ECO:0000256" key="1">
    <source>
        <dbReference type="SAM" id="Coils"/>
    </source>
</evidence>
<evidence type="ECO:0000256" key="3">
    <source>
        <dbReference type="SAM" id="Phobius"/>
    </source>
</evidence>
<evidence type="ECO:0000256" key="2">
    <source>
        <dbReference type="SAM" id="MobiDB-lite"/>
    </source>
</evidence>
<name>A0A4S2H7S7_9PROT</name>